<evidence type="ECO:0000313" key="1">
    <source>
        <dbReference type="EMBL" id="OJJ79225.1"/>
    </source>
</evidence>
<protein>
    <submittedName>
        <fullName evidence="1">Uncharacterized protein</fullName>
    </submittedName>
</protein>
<dbReference type="AlphaFoldDB" id="A0A1L9V5M3"/>
<dbReference type="VEuPathDB" id="FungiDB:ASPGLDRAFT_52849"/>
<sequence length="53" mass="5945">MDIEYNLMFTPEIHIASAEKYCAVLKTNQPGPTPAMTSDDFGSFVDKFNKTKT</sequence>
<proteinExistence type="predicted"/>
<reference evidence="2" key="1">
    <citation type="journal article" date="2017" name="Genome Biol.">
        <title>Comparative genomics reveals high biological diversity and specific adaptations in the industrially and medically important fungal genus Aspergillus.</title>
        <authorList>
            <person name="de Vries R.P."/>
            <person name="Riley R."/>
            <person name="Wiebenga A."/>
            <person name="Aguilar-Osorio G."/>
            <person name="Amillis S."/>
            <person name="Uchima C.A."/>
            <person name="Anderluh G."/>
            <person name="Asadollahi M."/>
            <person name="Askin M."/>
            <person name="Barry K."/>
            <person name="Battaglia E."/>
            <person name="Bayram O."/>
            <person name="Benocci T."/>
            <person name="Braus-Stromeyer S.A."/>
            <person name="Caldana C."/>
            <person name="Canovas D."/>
            <person name="Cerqueira G.C."/>
            <person name="Chen F."/>
            <person name="Chen W."/>
            <person name="Choi C."/>
            <person name="Clum A."/>
            <person name="Dos Santos R.A."/>
            <person name="Damasio A.R."/>
            <person name="Diallinas G."/>
            <person name="Emri T."/>
            <person name="Fekete E."/>
            <person name="Flipphi M."/>
            <person name="Freyberg S."/>
            <person name="Gallo A."/>
            <person name="Gournas C."/>
            <person name="Habgood R."/>
            <person name="Hainaut M."/>
            <person name="Harispe M.L."/>
            <person name="Henrissat B."/>
            <person name="Hilden K.S."/>
            <person name="Hope R."/>
            <person name="Hossain A."/>
            <person name="Karabika E."/>
            <person name="Karaffa L."/>
            <person name="Karanyi Z."/>
            <person name="Krasevec N."/>
            <person name="Kuo A."/>
            <person name="Kusch H."/>
            <person name="LaButti K."/>
            <person name="Lagendijk E.L."/>
            <person name="Lapidus A."/>
            <person name="Levasseur A."/>
            <person name="Lindquist E."/>
            <person name="Lipzen A."/>
            <person name="Logrieco A.F."/>
            <person name="MacCabe A."/>
            <person name="Maekelae M.R."/>
            <person name="Malavazi I."/>
            <person name="Melin P."/>
            <person name="Meyer V."/>
            <person name="Mielnichuk N."/>
            <person name="Miskei M."/>
            <person name="Molnar A.P."/>
            <person name="Mule G."/>
            <person name="Ngan C.Y."/>
            <person name="Orejas M."/>
            <person name="Orosz E."/>
            <person name="Ouedraogo J.P."/>
            <person name="Overkamp K.M."/>
            <person name="Park H.-S."/>
            <person name="Perrone G."/>
            <person name="Piumi F."/>
            <person name="Punt P.J."/>
            <person name="Ram A.F."/>
            <person name="Ramon A."/>
            <person name="Rauscher S."/>
            <person name="Record E."/>
            <person name="Riano-Pachon D.M."/>
            <person name="Robert V."/>
            <person name="Roehrig J."/>
            <person name="Ruller R."/>
            <person name="Salamov A."/>
            <person name="Salih N.S."/>
            <person name="Samson R.A."/>
            <person name="Sandor E."/>
            <person name="Sanguinetti M."/>
            <person name="Schuetze T."/>
            <person name="Sepcic K."/>
            <person name="Shelest E."/>
            <person name="Sherlock G."/>
            <person name="Sophianopoulou V."/>
            <person name="Squina F.M."/>
            <person name="Sun H."/>
            <person name="Susca A."/>
            <person name="Todd R.B."/>
            <person name="Tsang A."/>
            <person name="Unkles S.E."/>
            <person name="van de Wiele N."/>
            <person name="van Rossen-Uffink D."/>
            <person name="Oliveira J.V."/>
            <person name="Vesth T.C."/>
            <person name="Visser J."/>
            <person name="Yu J.-H."/>
            <person name="Zhou M."/>
            <person name="Andersen M.R."/>
            <person name="Archer D.B."/>
            <person name="Baker S.E."/>
            <person name="Benoit I."/>
            <person name="Brakhage A.A."/>
            <person name="Braus G.H."/>
            <person name="Fischer R."/>
            <person name="Frisvad J.C."/>
            <person name="Goldman G.H."/>
            <person name="Houbraken J."/>
            <person name="Oakley B."/>
            <person name="Pocsi I."/>
            <person name="Scazzocchio C."/>
            <person name="Seiboth B."/>
            <person name="vanKuyk P.A."/>
            <person name="Wortman J."/>
            <person name="Dyer P.S."/>
            <person name="Grigoriev I.V."/>
        </authorList>
    </citation>
    <scope>NUCLEOTIDE SEQUENCE [LARGE SCALE GENOMIC DNA]</scope>
    <source>
        <strain evidence="2">CBS 516.65</strain>
    </source>
</reference>
<accession>A0A1L9V5M3</accession>
<dbReference type="EMBL" id="KV878920">
    <property type="protein sequence ID" value="OJJ79225.1"/>
    <property type="molecule type" value="Genomic_DNA"/>
</dbReference>
<organism evidence="1 2">
    <name type="scientific">Aspergillus glaucus CBS 516.65</name>
    <dbReference type="NCBI Taxonomy" id="1160497"/>
    <lineage>
        <taxon>Eukaryota</taxon>
        <taxon>Fungi</taxon>
        <taxon>Dikarya</taxon>
        <taxon>Ascomycota</taxon>
        <taxon>Pezizomycotina</taxon>
        <taxon>Eurotiomycetes</taxon>
        <taxon>Eurotiomycetidae</taxon>
        <taxon>Eurotiales</taxon>
        <taxon>Aspergillaceae</taxon>
        <taxon>Aspergillus</taxon>
        <taxon>Aspergillus subgen. Aspergillus</taxon>
    </lineage>
</organism>
<dbReference type="GeneID" id="34464111"/>
<name>A0A1L9V5M3_ASPGL</name>
<keyword evidence="2" id="KW-1185">Reference proteome</keyword>
<dbReference type="Proteomes" id="UP000184300">
    <property type="component" value="Unassembled WGS sequence"/>
</dbReference>
<evidence type="ECO:0000313" key="2">
    <source>
        <dbReference type="Proteomes" id="UP000184300"/>
    </source>
</evidence>
<gene>
    <name evidence="1" type="ORF">ASPGLDRAFT_52849</name>
</gene>
<dbReference type="RefSeq" id="XP_022395923.1">
    <property type="nucleotide sequence ID" value="XM_022547850.1"/>
</dbReference>